<keyword evidence="1" id="KW-0472">Membrane</keyword>
<proteinExistence type="predicted"/>
<dbReference type="STRING" id="1449351.RISW2_02560"/>
<comment type="caution">
    <text evidence="2">The sequence shown here is derived from an EMBL/GenBank/DDBJ whole genome shotgun (WGS) entry which is preliminary data.</text>
</comment>
<keyword evidence="1" id="KW-0812">Transmembrane</keyword>
<dbReference type="AlphaFoldDB" id="X7FAP2"/>
<accession>X7FAP2</accession>
<feature type="transmembrane region" description="Helical" evidence="1">
    <location>
        <begin position="148"/>
        <end position="166"/>
    </location>
</feature>
<keyword evidence="1" id="KW-1133">Transmembrane helix</keyword>
<evidence type="ECO:0000313" key="2">
    <source>
        <dbReference type="EMBL" id="ETX29171.1"/>
    </source>
</evidence>
<evidence type="ECO:0000313" key="3">
    <source>
        <dbReference type="Proteomes" id="UP000023430"/>
    </source>
</evidence>
<sequence>MEQNVEIVGISDGTSGARALGGVTGIVEFEEFRYSSSEWGFEDLYAGEERSLDRDEVVEVKVFNGLRGGREHWSLIRLRAGRNARLTGPISWRRVPNAGKWSPQPVQVAILMNWIKISVSGAVMGITAYAVCAWLLEGLMSGGMISEVSNAALSLAVIAGASIYLARSWRRMALARKVARIQADGSMFVVGQPEGY</sequence>
<name>X7FAP2_9RHOB</name>
<dbReference type="OrthoDB" id="7849321at2"/>
<protein>
    <submittedName>
        <fullName evidence="2">Uncharacterized protein</fullName>
    </submittedName>
</protein>
<evidence type="ECO:0000256" key="1">
    <source>
        <dbReference type="SAM" id="Phobius"/>
    </source>
</evidence>
<dbReference type="EMBL" id="JAME01000012">
    <property type="protein sequence ID" value="ETX29171.1"/>
    <property type="molecule type" value="Genomic_DNA"/>
</dbReference>
<feature type="transmembrane region" description="Helical" evidence="1">
    <location>
        <begin position="117"/>
        <end position="136"/>
    </location>
</feature>
<dbReference type="Proteomes" id="UP000023430">
    <property type="component" value="Unassembled WGS sequence"/>
</dbReference>
<organism evidence="2 3">
    <name type="scientific">Roseivivax isoporae LMG 25204</name>
    <dbReference type="NCBI Taxonomy" id="1449351"/>
    <lineage>
        <taxon>Bacteria</taxon>
        <taxon>Pseudomonadati</taxon>
        <taxon>Pseudomonadota</taxon>
        <taxon>Alphaproteobacteria</taxon>
        <taxon>Rhodobacterales</taxon>
        <taxon>Roseobacteraceae</taxon>
        <taxon>Roseivivax</taxon>
    </lineage>
</organism>
<dbReference type="eggNOG" id="ENOG5032CHC">
    <property type="taxonomic scope" value="Bacteria"/>
</dbReference>
<keyword evidence="3" id="KW-1185">Reference proteome</keyword>
<gene>
    <name evidence="2" type="ORF">RISW2_02560</name>
</gene>
<dbReference type="RefSeq" id="WP_043769547.1">
    <property type="nucleotide sequence ID" value="NZ_JAME01000012.1"/>
</dbReference>
<reference evidence="2 3" key="1">
    <citation type="submission" date="2014-01" db="EMBL/GenBank/DDBJ databases">
        <title>Roseivivax isoporae LMG 25204 Genome Sequencing.</title>
        <authorList>
            <person name="Lai Q."/>
            <person name="Li G."/>
            <person name="Shao Z."/>
        </authorList>
    </citation>
    <scope>NUCLEOTIDE SEQUENCE [LARGE SCALE GENOMIC DNA]</scope>
    <source>
        <strain evidence="2 3">LMG 25204</strain>
    </source>
</reference>